<dbReference type="OrthoDB" id="6364030at2759"/>
<dbReference type="OMA" id="INYLNAW"/>
<evidence type="ECO:0000313" key="2">
    <source>
        <dbReference type="EnsemblMetazoa" id="CapteP122919"/>
    </source>
</evidence>
<proteinExistence type="predicted"/>
<dbReference type="Proteomes" id="UP000014760">
    <property type="component" value="Unassembled WGS sequence"/>
</dbReference>
<evidence type="ECO:0000313" key="1">
    <source>
        <dbReference type="EMBL" id="ELU14691.1"/>
    </source>
</evidence>
<gene>
    <name evidence="1" type="ORF">CAPTEDRAFT_122919</name>
</gene>
<accession>R7VEJ3</accession>
<reference evidence="3" key="1">
    <citation type="submission" date="2012-12" db="EMBL/GenBank/DDBJ databases">
        <authorList>
            <person name="Hellsten U."/>
            <person name="Grimwood J."/>
            <person name="Chapman J.A."/>
            <person name="Shapiro H."/>
            <person name="Aerts A."/>
            <person name="Otillar R.P."/>
            <person name="Terry A.Y."/>
            <person name="Boore J.L."/>
            <person name="Simakov O."/>
            <person name="Marletaz F."/>
            <person name="Cho S.-J."/>
            <person name="Edsinger-Gonzales E."/>
            <person name="Havlak P."/>
            <person name="Kuo D.-H."/>
            <person name="Larsson T."/>
            <person name="Lv J."/>
            <person name="Arendt D."/>
            <person name="Savage R."/>
            <person name="Osoegawa K."/>
            <person name="de Jong P."/>
            <person name="Lindberg D.R."/>
            <person name="Seaver E.C."/>
            <person name="Weisblat D.A."/>
            <person name="Putnam N.H."/>
            <person name="Grigoriev I.V."/>
            <person name="Rokhsar D.S."/>
        </authorList>
    </citation>
    <scope>NUCLEOTIDE SEQUENCE</scope>
    <source>
        <strain evidence="3">I ESC-2004</strain>
    </source>
</reference>
<dbReference type="EnsemblMetazoa" id="CapteT122919">
    <property type="protein sequence ID" value="CapteP122919"/>
    <property type="gene ID" value="CapteG122919"/>
</dbReference>
<dbReference type="HOGENOM" id="CLU_2529612_0_0_1"/>
<dbReference type="AlphaFoldDB" id="R7VEJ3"/>
<protein>
    <submittedName>
        <fullName evidence="1 2">Uncharacterized protein</fullName>
    </submittedName>
</protein>
<evidence type="ECO:0000313" key="3">
    <source>
        <dbReference type="Proteomes" id="UP000014760"/>
    </source>
</evidence>
<dbReference type="EMBL" id="AMQN01004775">
    <property type="status" value="NOT_ANNOTATED_CDS"/>
    <property type="molecule type" value="Genomic_DNA"/>
</dbReference>
<organism evidence="1">
    <name type="scientific">Capitella teleta</name>
    <name type="common">Polychaete worm</name>
    <dbReference type="NCBI Taxonomy" id="283909"/>
    <lineage>
        <taxon>Eukaryota</taxon>
        <taxon>Metazoa</taxon>
        <taxon>Spiralia</taxon>
        <taxon>Lophotrochozoa</taxon>
        <taxon>Annelida</taxon>
        <taxon>Polychaeta</taxon>
        <taxon>Sedentaria</taxon>
        <taxon>Scolecida</taxon>
        <taxon>Capitellidae</taxon>
        <taxon>Capitella</taxon>
    </lineage>
</organism>
<reference evidence="2" key="3">
    <citation type="submission" date="2015-06" db="UniProtKB">
        <authorList>
            <consortium name="EnsemblMetazoa"/>
        </authorList>
    </citation>
    <scope>IDENTIFICATION</scope>
</reference>
<dbReference type="EMBL" id="KB294357">
    <property type="protein sequence ID" value="ELU14691.1"/>
    <property type="molecule type" value="Genomic_DNA"/>
</dbReference>
<keyword evidence="3" id="KW-1185">Reference proteome</keyword>
<reference evidence="1 3" key="2">
    <citation type="journal article" date="2013" name="Nature">
        <title>Insights into bilaterian evolution from three spiralian genomes.</title>
        <authorList>
            <person name="Simakov O."/>
            <person name="Marletaz F."/>
            <person name="Cho S.J."/>
            <person name="Edsinger-Gonzales E."/>
            <person name="Havlak P."/>
            <person name="Hellsten U."/>
            <person name="Kuo D.H."/>
            <person name="Larsson T."/>
            <person name="Lv J."/>
            <person name="Arendt D."/>
            <person name="Savage R."/>
            <person name="Osoegawa K."/>
            <person name="de Jong P."/>
            <person name="Grimwood J."/>
            <person name="Chapman J.A."/>
            <person name="Shapiro H."/>
            <person name="Aerts A."/>
            <person name="Otillar R.P."/>
            <person name="Terry A.Y."/>
            <person name="Boore J.L."/>
            <person name="Grigoriev I.V."/>
            <person name="Lindberg D.R."/>
            <person name="Seaver E.C."/>
            <person name="Weisblat D.A."/>
            <person name="Putnam N.H."/>
            <person name="Rokhsar D.S."/>
        </authorList>
    </citation>
    <scope>NUCLEOTIDE SEQUENCE</scope>
    <source>
        <strain evidence="1 3">I ESC-2004</strain>
    </source>
</reference>
<sequence>MHFLSDPEHLQRDLNTLHSWTESCLFHFRPGKCKKMHIEPTDTTPKLSLPNSTSILDETNIEKDLGIMIDNELAFRQHVHYRQN</sequence>
<name>R7VEJ3_CAPTE</name>